<organism evidence="1 2">
    <name type="scientific">Lasiodiplodia mahajangana</name>
    <dbReference type="NCBI Taxonomy" id="1108764"/>
    <lineage>
        <taxon>Eukaryota</taxon>
        <taxon>Fungi</taxon>
        <taxon>Dikarya</taxon>
        <taxon>Ascomycota</taxon>
        <taxon>Pezizomycotina</taxon>
        <taxon>Dothideomycetes</taxon>
        <taxon>Dothideomycetes incertae sedis</taxon>
        <taxon>Botryosphaeriales</taxon>
        <taxon>Botryosphaeriaceae</taxon>
        <taxon>Lasiodiplodia</taxon>
    </lineage>
</organism>
<evidence type="ECO:0000313" key="2">
    <source>
        <dbReference type="Proteomes" id="UP001153332"/>
    </source>
</evidence>
<reference evidence="1" key="1">
    <citation type="submission" date="2022-12" db="EMBL/GenBank/DDBJ databases">
        <title>Genome Sequence of Lasiodiplodia mahajangana.</title>
        <authorList>
            <person name="Buettner E."/>
        </authorList>
    </citation>
    <scope>NUCLEOTIDE SEQUENCE</scope>
    <source>
        <strain evidence="1">VT137</strain>
    </source>
</reference>
<dbReference type="EMBL" id="JAPUUL010000509">
    <property type="protein sequence ID" value="KAJ8130396.1"/>
    <property type="molecule type" value="Genomic_DNA"/>
</dbReference>
<sequence length="307" mass="35296">MPAATKWVTTVLLPRSATTLGRFVGDVSDPDDNFHDTSPSQSPPDCTNPTRLDTDYQGFDYDDTEQHGWSFKTALAIVFSRMLGIEEDDIYETRTLPCLTEKFLNPHQHFRRACQDSAVRKYLENRWRGNGPAYMVTGIMLLRYPRLVLTREIAEKASREIAALKTLFRCVDIKPLPSGLYSSDTIMVRTFGECIFAIQYHRVDCSDIHKPPPMNAVPSTHPRWKVCVGTRREALNAPSDGEARLEESEIFETTMLEAIMVEDFVPEDLSEYAKYEIFVLDGDERIWILPQEENSARRLYPYEKRVQ</sequence>
<accession>A0ACC2JSL5</accession>
<comment type="caution">
    <text evidence="1">The sequence shown here is derived from an EMBL/GenBank/DDBJ whole genome shotgun (WGS) entry which is preliminary data.</text>
</comment>
<evidence type="ECO:0000313" key="1">
    <source>
        <dbReference type="EMBL" id="KAJ8130396.1"/>
    </source>
</evidence>
<protein>
    <submittedName>
        <fullName evidence="1">Uncharacterized protein</fullName>
    </submittedName>
</protein>
<keyword evidence="2" id="KW-1185">Reference proteome</keyword>
<gene>
    <name evidence="1" type="ORF">O1611_g3234</name>
</gene>
<dbReference type="Proteomes" id="UP001153332">
    <property type="component" value="Unassembled WGS sequence"/>
</dbReference>
<proteinExistence type="predicted"/>
<name>A0ACC2JSL5_9PEZI</name>